<accession>A0A914WCK1</accession>
<evidence type="ECO:0000313" key="6">
    <source>
        <dbReference type="WBParaSite" id="PSAMB.scaffold362size54471.g5104.t1"/>
    </source>
</evidence>
<dbReference type="GO" id="GO:0007155">
    <property type="term" value="P:cell adhesion"/>
    <property type="evidence" value="ECO:0007669"/>
    <property type="project" value="InterPro"/>
</dbReference>
<evidence type="ECO:0000313" key="5">
    <source>
        <dbReference type="Proteomes" id="UP000887566"/>
    </source>
</evidence>
<organism evidence="5 6">
    <name type="scientific">Plectus sambesii</name>
    <dbReference type="NCBI Taxonomy" id="2011161"/>
    <lineage>
        <taxon>Eukaryota</taxon>
        <taxon>Metazoa</taxon>
        <taxon>Ecdysozoa</taxon>
        <taxon>Nematoda</taxon>
        <taxon>Chromadorea</taxon>
        <taxon>Plectida</taxon>
        <taxon>Plectina</taxon>
        <taxon>Plectoidea</taxon>
        <taxon>Plectidae</taxon>
        <taxon>Plectus</taxon>
    </lineage>
</organism>
<comment type="similarity">
    <text evidence="2">Belongs to the vinculin/alpha-catenin family.</text>
</comment>
<dbReference type="InterPro" id="IPR006077">
    <property type="entry name" value="Vinculin/catenin"/>
</dbReference>
<dbReference type="Proteomes" id="UP000887566">
    <property type="component" value="Unplaced"/>
</dbReference>
<keyword evidence="5" id="KW-1185">Reference proteome</keyword>
<evidence type="ECO:0000256" key="2">
    <source>
        <dbReference type="ARBA" id="ARBA00008376"/>
    </source>
</evidence>
<keyword evidence="3" id="KW-0963">Cytoplasm</keyword>
<dbReference type="PANTHER" id="PTHR46342">
    <property type="entry name" value="ALPHA-CATULIN"/>
    <property type="match status" value="1"/>
</dbReference>
<sequence>MTLDVEDQQKMAKVGLEMKLLTSEVDAEAEKWDEYAENDIVKRAKSMSSMAYNMYLFTRGDGPLKTTHDLFTQAEFFAEEANKMYKTVREFSYEVPGSAEKNDLSTILEKIPIHCQQLQVLVKSPTVGKSATFSKVDSVIQETKNLMNEIAKLVTACFVCATKPIADGQERRVVSYEVRGKINESPGDSGKSTKWVVEPHIDLSFWEGNEGAAPLPPSQTIVQSSSTARYLPGHPPFVRCSSPPRSFTNIGSKSSAANDEPKKRYIGLFGNMAKRHQAAKQAATAAPRRAAR</sequence>
<dbReference type="GO" id="GO:0005737">
    <property type="term" value="C:cytoplasm"/>
    <property type="evidence" value="ECO:0007669"/>
    <property type="project" value="UniProtKB-SubCell"/>
</dbReference>
<dbReference type="Gene3D" id="1.20.120.230">
    <property type="entry name" value="Alpha-catenin/vinculin-like"/>
    <property type="match status" value="1"/>
</dbReference>
<dbReference type="Pfam" id="PF01044">
    <property type="entry name" value="Vinculin"/>
    <property type="match status" value="1"/>
</dbReference>
<dbReference type="InterPro" id="IPR030045">
    <property type="entry name" value="CTNNAL1"/>
</dbReference>
<comment type="subcellular location">
    <subcellularLocation>
        <location evidence="1">Cytoplasm</location>
    </subcellularLocation>
</comment>
<reference evidence="6" key="1">
    <citation type="submission" date="2022-11" db="UniProtKB">
        <authorList>
            <consortium name="WormBaseParasite"/>
        </authorList>
    </citation>
    <scope>IDENTIFICATION</scope>
</reference>
<feature type="compositionally biased region" description="Polar residues" evidence="4">
    <location>
        <begin position="243"/>
        <end position="257"/>
    </location>
</feature>
<dbReference type="InterPro" id="IPR036723">
    <property type="entry name" value="Alpha-catenin/vinculin-like_sf"/>
</dbReference>
<protein>
    <submittedName>
        <fullName evidence="6">Alpha-catulin</fullName>
    </submittedName>
</protein>
<dbReference type="AlphaFoldDB" id="A0A914WCK1"/>
<dbReference type="SUPFAM" id="SSF47220">
    <property type="entry name" value="alpha-catenin/vinculin-like"/>
    <property type="match status" value="1"/>
</dbReference>
<feature type="region of interest" description="Disordered" evidence="4">
    <location>
        <begin position="241"/>
        <end position="262"/>
    </location>
</feature>
<evidence type="ECO:0000256" key="3">
    <source>
        <dbReference type="ARBA" id="ARBA00022490"/>
    </source>
</evidence>
<dbReference type="GO" id="GO:0007266">
    <property type="term" value="P:Rho protein signal transduction"/>
    <property type="evidence" value="ECO:0007669"/>
    <property type="project" value="InterPro"/>
</dbReference>
<name>A0A914WCK1_9BILA</name>
<evidence type="ECO:0000256" key="1">
    <source>
        <dbReference type="ARBA" id="ARBA00004496"/>
    </source>
</evidence>
<proteinExistence type="inferred from homology"/>
<evidence type="ECO:0000256" key="4">
    <source>
        <dbReference type="SAM" id="MobiDB-lite"/>
    </source>
</evidence>
<dbReference type="PANTHER" id="PTHR46342:SF1">
    <property type="entry name" value="ALPHA-CATULIN"/>
    <property type="match status" value="1"/>
</dbReference>
<dbReference type="GO" id="GO:0071944">
    <property type="term" value="C:cell periphery"/>
    <property type="evidence" value="ECO:0007669"/>
    <property type="project" value="UniProtKB-ARBA"/>
</dbReference>
<dbReference type="GO" id="GO:0051015">
    <property type="term" value="F:actin filament binding"/>
    <property type="evidence" value="ECO:0007669"/>
    <property type="project" value="InterPro"/>
</dbReference>
<dbReference type="WBParaSite" id="PSAMB.scaffold362size54471.g5104.t1">
    <property type="protein sequence ID" value="PSAMB.scaffold362size54471.g5104.t1"/>
    <property type="gene ID" value="PSAMB.scaffold362size54471.g5104"/>
</dbReference>